<evidence type="ECO:0000313" key="4">
    <source>
        <dbReference type="Proteomes" id="UP000247437"/>
    </source>
</evidence>
<dbReference type="AlphaFoldDB" id="A0A2W0EF18"/>
<proteinExistence type="predicted"/>
<evidence type="ECO:0000313" key="3">
    <source>
        <dbReference type="EMBL" id="PYY67443.1"/>
    </source>
</evidence>
<dbReference type="Proteomes" id="UP000247437">
    <property type="component" value="Unassembled WGS sequence"/>
</dbReference>
<evidence type="ECO:0000256" key="2">
    <source>
        <dbReference type="SAM" id="SignalP"/>
    </source>
</evidence>
<keyword evidence="3" id="KW-0449">Lipoprotein</keyword>
<reference evidence="3 4" key="1">
    <citation type="journal article" date="2018" name="Appl. Microbiol. Biotechnol.">
        <title>Characterization of the caprolactam degradation pathway in Pseudomonas jessenii using mass spectrometry-based proteomics.</title>
        <authorList>
            <person name="Otzen M."/>
            <person name="Palacio C."/>
            <person name="Janssen D.B."/>
        </authorList>
    </citation>
    <scope>NUCLEOTIDE SEQUENCE [LARGE SCALE GENOMIC DNA]</scope>
    <source>
        <strain evidence="3 4">GO3</strain>
    </source>
</reference>
<name>A0A2W0EF18_PSEJE</name>
<feature type="compositionally biased region" description="Polar residues" evidence="1">
    <location>
        <begin position="57"/>
        <end position="67"/>
    </location>
</feature>
<feature type="chain" id="PRO_5015869977" evidence="2">
    <location>
        <begin position="23"/>
        <end position="92"/>
    </location>
</feature>
<comment type="caution">
    <text evidence="3">The sequence shown here is derived from an EMBL/GenBank/DDBJ whole genome shotgun (WGS) entry which is preliminary data.</text>
</comment>
<keyword evidence="2" id="KW-0732">Signal</keyword>
<accession>A0A2W0EF18</accession>
<dbReference type="EMBL" id="PDLL01000496">
    <property type="protein sequence ID" value="PYY67443.1"/>
    <property type="molecule type" value="Genomic_DNA"/>
</dbReference>
<gene>
    <name evidence="3" type="ORF">CRX42_26990</name>
</gene>
<evidence type="ECO:0000256" key="1">
    <source>
        <dbReference type="SAM" id="MobiDB-lite"/>
    </source>
</evidence>
<feature type="non-terminal residue" evidence="3">
    <location>
        <position position="92"/>
    </location>
</feature>
<feature type="signal peptide" evidence="2">
    <location>
        <begin position="1"/>
        <end position="22"/>
    </location>
</feature>
<feature type="region of interest" description="Disordered" evidence="1">
    <location>
        <begin position="45"/>
        <end position="78"/>
    </location>
</feature>
<protein>
    <submittedName>
        <fullName evidence="3">Outer membrane lipoprotein-sorting protein</fullName>
    </submittedName>
</protein>
<organism evidence="3 4">
    <name type="scientific">Pseudomonas jessenii</name>
    <dbReference type="NCBI Taxonomy" id="77298"/>
    <lineage>
        <taxon>Bacteria</taxon>
        <taxon>Pseudomonadati</taxon>
        <taxon>Pseudomonadota</taxon>
        <taxon>Gammaproteobacteria</taxon>
        <taxon>Pseudomonadales</taxon>
        <taxon>Pseudomonadaceae</taxon>
        <taxon>Pseudomonas</taxon>
    </lineage>
</organism>
<feature type="compositionally biased region" description="Basic and acidic residues" evidence="1">
    <location>
        <begin position="69"/>
        <end position="78"/>
    </location>
</feature>
<sequence length="92" mass="9524">MKFVKSLLAAVPLMVLAIDAHAAVSNQEAARLGTSLTWVGAEKAGNADGSIPPYNGGLTTAPSSFKTGDSMRPDPFADEKPLLVINGRNVDA</sequence>